<sequence>MNPLIEDLPVTVWLNGVEYPLNTDFRTSIEFETCMLDPKLTYEDRQEKALVLYFGGIPQDVEAALEAILAFYRCDPDFSIEKAQEEPTKPERPIYSYERDFKYIYASFLEQYGIDLYATEYLHWWKFKAMFESLNDTTQMKKIMGYRCAKPEKGMSQEQKNEIKRLHRIWDLPLNEVDQAEEDEFTKILMGDGNIDAFLAQSRE</sequence>
<dbReference type="InterPro" id="IPR009660">
    <property type="entry name" value="Phage_A500_Gp15"/>
</dbReference>
<dbReference type="RefSeq" id="WP_180494086.1">
    <property type="nucleotide sequence ID" value="NZ_JACCKS010000027.1"/>
</dbReference>
<protein>
    <submittedName>
        <fullName evidence="1">Bacteriophage Gp15 family protein</fullName>
    </submittedName>
</protein>
<accession>A0A853JQM4</accession>
<dbReference type="Proteomes" id="UP000586254">
    <property type="component" value="Unassembled WGS sequence"/>
</dbReference>
<evidence type="ECO:0000313" key="1">
    <source>
        <dbReference type="EMBL" id="NZA39856.1"/>
    </source>
</evidence>
<dbReference type="AlphaFoldDB" id="A0A853JQM4"/>
<comment type="caution">
    <text evidence="1">The sequence shown here is derived from an EMBL/GenBank/DDBJ whole genome shotgun (WGS) entry which is preliminary data.</text>
</comment>
<proteinExistence type="predicted"/>
<name>A0A853JQM4_9FIRM</name>
<gene>
    <name evidence="1" type="ORF">H0N91_17405</name>
</gene>
<dbReference type="Pfam" id="PF06854">
    <property type="entry name" value="Phage_Gp15"/>
    <property type="match status" value="1"/>
</dbReference>
<evidence type="ECO:0000313" key="2">
    <source>
        <dbReference type="Proteomes" id="UP000586254"/>
    </source>
</evidence>
<dbReference type="EMBL" id="JACCKS010000027">
    <property type="protein sequence ID" value="NZA39856.1"/>
    <property type="molecule type" value="Genomic_DNA"/>
</dbReference>
<reference evidence="1 2" key="1">
    <citation type="submission" date="2020-07" db="EMBL/GenBank/DDBJ databases">
        <title>Organ Donor 1.</title>
        <authorList>
            <person name="Marsh A.J."/>
            <person name="Azcarate-Peril M.A."/>
        </authorList>
    </citation>
    <scope>NUCLEOTIDE SEQUENCE [LARGE SCALE GENOMIC DNA]</scope>
    <source>
        <strain evidence="1 2">AMC0717</strain>
    </source>
</reference>
<organism evidence="1 2">
    <name type="scientific">Eubacterium callanderi</name>
    <dbReference type="NCBI Taxonomy" id="53442"/>
    <lineage>
        <taxon>Bacteria</taxon>
        <taxon>Bacillati</taxon>
        <taxon>Bacillota</taxon>
        <taxon>Clostridia</taxon>
        <taxon>Eubacteriales</taxon>
        <taxon>Eubacteriaceae</taxon>
        <taxon>Eubacterium</taxon>
    </lineage>
</organism>